<keyword evidence="1" id="KW-0677">Repeat</keyword>
<dbReference type="Pfam" id="PF12796">
    <property type="entry name" value="Ank_2"/>
    <property type="match status" value="1"/>
</dbReference>
<dbReference type="PRINTS" id="PR01415">
    <property type="entry name" value="ANKYRIN"/>
</dbReference>
<keyword evidence="5" id="KW-1185">Reference proteome</keyword>
<dbReference type="Gene3D" id="1.25.40.20">
    <property type="entry name" value="Ankyrin repeat-containing domain"/>
    <property type="match status" value="1"/>
</dbReference>
<accession>A0ABR1G0D1</accession>
<dbReference type="InterPro" id="IPR002110">
    <property type="entry name" value="Ankyrin_rpt"/>
</dbReference>
<dbReference type="Pfam" id="PF00023">
    <property type="entry name" value="Ank"/>
    <property type="match status" value="1"/>
</dbReference>
<dbReference type="PROSITE" id="PS50088">
    <property type="entry name" value="ANK_REPEAT"/>
    <property type="match status" value="3"/>
</dbReference>
<dbReference type="PROSITE" id="PS50297">
    <property type="entry name" value="ANK_REP_REGION"/>
    <property type="match status" value="1"/>
</dbReference>
<evidence type="ECO:0000256" key="2">
    <source>
        <dbReference type="ARBA" id="ARBA00023043"/>
    </source>
</evidence>
<name>A0ABR1G0D1_AURAN</name>
<evidence type="ECO:0000313" key="4">
    <source>
        <dbReference type="EMBL" id="KAK7241884.1"/>
    </source>
</evidence>
<comment type="caution">
    <text evidence="4">The sequence shown here is derived from an EMBL/GenBank/DDBJ whole genome shotgun (WGS) entry which is preliminary data.</text>
</comment>
<evidence type="ECO:0000313" key="5">
    <source>
        <dbReference type="Proteomes" id="UP001363151"/>
    </source>
</evidence>
<sequence length="239" mass="26444">MENDEGKGERMDDEERVFLDEMRAWYGSGEGRDLDATILLPHWHGEVPRLHHAARYGWCSAIRWLLEHGADVEVTTSGGATPLHFAAVYDRYDAAVLLLDAGACVDARDRSSYYTALHGAATNQQSVKLCKLLLSRGASLDALNASGQDPEAYARRVCAGGLNPNAADFLADVRAAGGWAAYVAEPRSQLRELRRELPALRASGRASPSSVRLYERLFSEVPEEIFIHAVEFWRSERDA</sequence>
<evidence type="ECO:0000256" key="1">
    <source>
        <dbReference type="ARBA" id="ARBA00022737"/>
    </source>
</evidence>
<organism evidence="4 5">
    <name type="scientific">Aureococcus anophagefferens</name>
    <name type="common">Harmful bloom alga</name>
    <dbReference type="NCBI Taxonomy" id="44056"/>
    <lineage>
        <taxon>Eukaryota</taxon>
        <taxon>Sar</taxon>
        <taxon>Stramenopiles</taxon>
        <taxon>Ochrophyta</taxon>
        <taxon>Pelagophyceae</taxon>
        <taxon>Pelagomonadales</taxon>
        <taxon>Pelagomonadaceae</taxon>
        <taxon>Aureococcus</taxon>
    </lineage>
</organism>
<evidence type="ECO:0000256" key="3">
    <source>
        <dbReference type="PROSITE-ProRule" id="PRU00023"/>
    </source>
</evidence>
<protein>
    <submittedName>
        <fullName evidence="4">Spectrin binding protein</fullName>
    </submittedName>
</protein>
<dbReference type="SMART" id="SM00248">
    <property type="entry name" value="ANK"/>
    <property type="match status" value="3"/>
</dbReference>
<proteinExistence type="predicted"/>
<dbReference type="EMBL" id="JBBJCI010000152">
    <property type="protein sequence ID" value="KAK7241884.1"/>
    <property type="molecule type" value="Genomic_DNA"/>
</dbReference>
<feature type="repeat" description="ANK" evidence="3">
    <location>
        <begin position="112"/>
        <end position="145"/>
    </location>
</feature>
<dbReference type="Proteomes" id="UP001363151">
    <property type="component" value="Unassembled WGS sequence"/>
</dbReference>
<feature type="repeat" description="ANK" evidence="3">
    <location>
        <begin position="78"/>
        <end position="110"/>
    </location>
</feature>
<reference evidence="4 5" key="1">
    <citation type="submission" date="2024-03" db="EMBL/GenBank/DDBJ databases">
        <title>Aureococcus anophagefferens CCMP1851 and Kratosvirus quantuckense: Draft genome of a second virus-susceptible host strain in the model system.</title>
        <authorList>
            <person name="Chase E."/>
            <person name="Truchon A.R."/>
            <person name="Schepens W."/>
            <person name="Wilhelm S.W."/>
        </authorList>
    </citation>
    <scope>NUCLEOTIDE SEQUENCE [LARGE SCALE GENOMIC DNA]</scope>
    <source>
        <strain evidence="4 5">CCMP1851</strain>
    </source>
</reference>
<gene>
    <name evidence="4" type="ORF">SO694_00019329</name>
</gene>
<dbReference type="SUPFAM" id="SSF48403">
    <property type="entry name" value="Ankyrin repeat"/>
    <property type="match status" value="1"/>
</dbReference>
<dbReference type="PANTHER" id="PTHR24171">
    <property type="entry name" value="ANKYRIN REPEAT DOMAIN-CONTAINING PROTEIN 39-RELATED"/>
    <property type="match status" value="1"/>
</dbReference>
<dbReference type="InterPro" id="IPR036770">
    <property type="entry name" value="Ankyrin_rpt-contain_sf"/>
</dbReference>
<feature type="repeat" description="ANK" evidence="3">
    <location>
        <begin position="50"/>
        <end position="77"/>
    </location>
</feature>
<keyword evidence="2 3" id="KW-0040">ANK repeat</keyword>